<keyword evidence="4" id="KW-1185">Reference proteome</keyword>
<reference evidence="3 4" key="1">
    <citation type="journal article" date="2019" name="Int. J. Syst. Evol. Microbiol.">
        <title>Methanofervidicoccus abyssi gen. nov., sp. nov., a hydrogenotrophic methanogen, isolated from a hydrothermal vent chimney in the Mid-Cayman Spreading Center, the Caribbean Sea.</title>
        <authorList>
            <person name="Sakai S."/>
            <person name="Takaki Y."/>
            <person name="Miyazaki M."/>
            <person name="Ogawara M."/>
            <person name="Yanagawa K."/>
            <person name="Miyazaki J."/>
            <person name="Takai K."/>
        </authorList>
    </citation>
    <scope>NUCLEOTIDE SEQUENCE [LARGE SCALE GENOMIC DNA]</scope>
    <source>
        <strain evidence="3 4">HHB</strain>
    </source>
</reference>
<dbReference type="InterPro" id="IPR018247">
    <property type="entry name" value="EF_Hand_1_Ca_BS"/>
</dbReference>
<dbReference type="CDD" id="cd14254">
    <property type="entry name" value="Dockerin_II"/>
    <property type="match status" value="1"/>
</dbReference>
<dbReference type="InterPro" id="IPR002491">
    <property type="entry name" value="ABC_transptr_periplasmic_BD"/>
</dbReference>
<dbReference type="InterPro" id="IPR016134">
    <property type="entry name" value="Dockerin_dom"/>
</dbReference>
<evidence type="ECO:0000256" key="1">
    <source>
        <dbReference type="SAM" id="Phobius"/>
    </source>
</evidence>
<dbReference type="Proteomes" id="UP000290527">
    <property type="component" value="Unassembled WGS sequence"/>
</dbReference>
<protein>
    <submittedName>
        <fullName evidence="3">Iron complex transport system substrate-binding protein</fullName>
    </submittedName>
</protein>
<accession>A0A401HQY6</accession>
<dbReference type="RefSeq" id="WP_131007510.1">
    <property type="nucleotide sequence ID" value="NZ_BFAX01000004.1"/>
</dbReference>
<dbReference type="GO" id="GO:0000272">
    <property type="term" value="P:polysaccharide catabolic process"/>
    <property type="evidence" value="ECO:0007669"/>
    <property type="project" value="InterPro"/>
</dbReference>
<proteinExistence type="predicted"/>
<name>A0A401HQY6_9EURY</name>
<dbReference type="SUPFAM" id="SSF53807">
    <property type="entry name" value="Helical backbone' metal receptor"/>
    <property type="match status" value="1"/>
</dbReference>
<dbReference type="Gene3D" id="3.40.50.1980">
    <property type="entry name" value="Nitrogenase molybdenum iron protein domain"/>
    <property type="match status" value="2"/>
</dbReference>
<comment type="caution">
    <text evidence="3">The sequence shown here is derived from an EMBL/GenBank/DDBJ whole genome shotgun (WGS) entry which is preliminary data.</text>
</comment>
<organism evidence="3 4">
    <name type="scientific">Methanofervidicoccus abyssi</name>
    <dbReference type="NCBI Taxonomy" id="2082189"/>
    <lineage>
        <taxon>Archaea</taxon>
        <taxon>Methanobacteriati</taxon>
        <taxon>Methanobacteriota</taxon>
        <taxon>Methanomada group</taxon>
        <taxon>Methanococci</taxon>
        <taxon>Methanococcales</taxon>
        <taxon>Methanofervidicoccus</taxon>
    </lineage>
</organism>
<keyword evidence="1" id="KW-0812">Transmembrane</keyword>
<dbReference type="SUPFAM" id="SSF63446">
    <property type="entry name" value="Type I dockerin domain"/>
    <property type="match status" value="1"/>
</dbReference>
<keyword evidence="1" id="KW-1133">Transmembrane helix</keyword>
<keyword evidence="1" id="KW-0472">Membrane</keyword>
<dbReference type="InterPro" id="IPR050902">
    <property type="entry name" value="ABC_Transporter_SBP"/>
</dbReference>
<evidence type="ECO:0000313" key="4">
    <source>
        <dbReference type="Proteomes" id="UP000290527"/>
    </source>
</evidence>
<sequence length="423" mass="48409">MKGKDTIYFTIISLIVLTLIPISFGFQMGDINGDGKVDIADVMYLFKHRNEPLGVGDLNCDDTINIADVVYLFKNYERFRSPVVFATKFTLEPNWDNGYCYLEDSKKNKFLLVINGSTAPDIPGATKITVPVHRVVTIFYSPVISTADILGKYHDTIKGAPKYAILDSPKLTELYKEGKVLDIGSANSMNYEVVLNVSPDIAFLGGWTSHDEMETKLRKLGIPVARCFAYEEPTYLGRIEWIKFVAAFWGKDAYKKADEYFQKAWYERNNLLRTVAKSDTYPTVVNFWKWSDTSTPSVPEAQNFYARLIDLFHGRYVFSDIPGTGSTKIDTETFLERAENADVVILRTTKNITSKEDLLKAYPNSGFENFKAFKDGRFYVSKPDYYVWETKDPIGYMRDYAKMIHPELFPDGDNNLKYYVKIK</sequence>
<dbReference type="InterPro" id="IPR036439">
    <property type="entry name" value="Dockerin_dom_sf"/>
</dbReference>
<dbReference type="EMBL" id="BFAX01000004">
    <property type="protein sequence ID" value="GBF36668.1"/>
    <property type="molecule type" value="Genomic_DNA"/>
</dbReference>
<gene>
    <name evidence="3" type="ORF">MHHB_P0898</name>
</gene>
<dbReference type="Gene3D" id="1.10.1330.10">
    <property type="entry name" value="Dockerin domain"/>
    <property type="match status" value="1"/>
</dbReference>
<dbReference type="PANTHER" id="PTHR30535">
    <property type="entry name" value="VITAMIN B12-BINDING PROTEIN"/>
    <property type="match status" value="1"/>
</dbReference>
<dbReference type="OrthoDB" id="24039at2157"/>
<dbReference type="PROSITE" id="PS51766">
    <property type="entry name" value="DOCKERIN"/>
    <property type="match status" value="1"/>
</dbReference>
<feature type="transmembrane region" description="Helical" evidence="1">
    <location>
        <begin position="7"/>
        <end position="26"/>
    </location>
</feature>
<evidence type="ECO:0000313" key="3">
    <source>
        <dbReference type="EMBL" id="GBF36668.1"/>
    </source>
</evidence>
<dbReference type="PANTHER" id="PTHR30535:SF34">
    <property type="entry name" value="MOLYBDATE-BINDING PROTEIN MOLA"/>
    <property type="match status" value="1"/>
</dbReference>
<evidence type="ECO:0000259" key="2">
    <source>
        <dbReference type="PROSITE" id="PS51766"/>
    </source>
</evidence>
<dbReference type="AlphaFoldDB" id="A0A401HQY6"/>
<feature type="domain" description="Dockerin" evidence="2">
    <location>
        <begin position="24"/>
        <end position="83"/>
    </location>
</feature>
<dbReference type="PROSITE" id="PS00018">
    <property type="entry name" value="EF_HAND_1"/>
    <property type="match status" value="2"/>
</dbReference>
<dbReference type="Pfam" id="PF01497">
    <property type="entry name" value="Peripla_BP_2"/>
    <property type="match status" value="1"/>
</dbReference>